<feature type="domain" description="CusB-like beta-barrel" evidence="4">
    <location>
        <begin position="192"/>
        <end position="279"/>
    </location>
</feature>
<comment type="similarity">
    <text evidence="1">Belongs to the membrane fusion protein (MFP) (TC 8.A.1) family.</text>
</comment>
<dbReference type="RefSeq" id="WP_098038490.1">
    <property type="nucleotide sequence ID" value="NZ_CWGJ01000014.1"/>
</dbReference>
<evidence type="ECO:0000313" key="6">
    <source>
        <dbReference type="Proteomes" id="UP000220251"/>
    </source>
</evidence>
<accession>A0A0H5DR51</accession>
<dbReference type="Pfam" id="PF25954">
    <property type="entry name" value="Beta-barrel_RND_2"/>
    <property type="match status" value="1"/>
</dbReference>
<dbReference type="Gene3D" id="2.40.50.100">
    <property type="match status" value="2"/>
</dbReference>
<dbReference type="SUPFAM" id="SSF111369">
    <property type="entry name" value="HlyD-like secretion proteins"/>
    <property type="match status" value="1"/>
</dbReference>
<dbReference type="Pfam" id="PF25876">
    <property type="entry name" value="HH_MFP_RND"/>
    <property type="match status" value="1"/>
</dbReference>
<keyword evidence="2" id="KW-0472">Membrane</keyword>
<keyword evidence="2" id="KW-0812">Transmembrane</keyword>
<keyword evidence="2" id="KW-1133">Transmembrane helix</keyword>
<dbReference type="Gene3D" id="2.40.30.170">
    <property type="match status" value="1"/>
</dbReference>
<reference evidence="6" key="1">
    <citation type="submission" date="2015-06" db="EMBL/GenBank/DDBJ databases">
        <authorList>
            <person name="Bertelli C."/>
        </authorList>
    </citation>
    <scope>NUCLEOTIDE SEQUENCE [LARGE SCALE GENOMIC DNA]</scope>
    <source>
        <strain evidence="6">CRIB-30</strain>
    </source>
</reference>
<dbReference type="NCBIfam" id="TIGR01730">
    <property type="entry name" value="RND_mfp"/>
    <property type="match status" value="1"/>
</dbReference>
<organism evidence="5 6">
    <name type="scientific">Estrella lausannensis</name>
    <dbReference type="NCBI Taxonomy" id="483423"/>
    <lineage>
        <taxon>Bacteria</taxon>
        <taxon>Pseudomonadati</taxon>
        <taxon>Chlamydiota</taxon>
        <taxon>Chlamydiia</taxon>
        <taxon>Parachlamydiales</taxon>
        <taxon>Candidatus Criblamydiaceae</taxon>
        <taxon>Estrella</taxon>
    </lineage>
</organism>
<proteinExistence type="inferred from homology"/>
<evidence type="ECO:0000313" key="5">
    <source>
        <dbReference type="EMBL" id="CRX38628.1"/>
    </source>
</evidence>
<name>A0A0H5DR51_9BACT</name>
<evidence type="ECO:0000256" key="1">
    <source>
        <dbReference type="ARBA" id="ARBA00009477"/>
    </source>
</evidence>
<evidence type="ECO:0000259" key="4">
    <source>
        <dbReference type="Pfam" id="PF25954"/>
    </source>
</evidence>
<evidence type="ECO:0000259" key="3">
    <source>
        <dbReference type="Pfam" id="PF25876"/>
    </source>
</evidence>
<dbReference type="Proteomes" id="UP000220251">
    <property type="component" value="Unassembled WGS sequence"/>
</dbReference>
<dbReference type="GO" id="GO:0015562">
    <property type="term" value="F:efflux transmembrane transporter activity"/>
    <property type="evidence" value="ECO:0007669"/>
    <property type="project" value="TreeGrafter"/>
</dbReference>
<protein>
    <submittedName>
        <fullName evidence="5">Uncharacterized protein</fullName>
    </submittedName>
</protein>
<dbReference type="PANTHER" id="PTHR30469">
    <property type="entry name" value="MULTIDRUG RESISTANCE PROTEIN MDTA"/>
    <property type="match status" value="1"/>
</dbReference>
<dbReference type="InterPro" id="IPR058624">
    <property type="entry name" value="MdtA-like_HH"/>
</dbReference>
<dbReference type="EMBL" id="CWGJ01000014">
    <property type="protein sequence ID" value="CRX38628.1"/>
    <property type="molecule type" value="Genomic_DNA"/>
</dbReference>
<dbReference type="InterPro" id="IPR006143">
    <property type="entry name" value="RND_pump_MFP"/>
</dbReference>
<dbReference type="AlphaFoldDB" id="A0A0H5DR51"/>
<feature type="transmembrane region" description="Helical" evidence="2">
    <location>
        <begin position="7"/>
        <end position="28"/>
    </location>
</feature>
<sequence>MQMLKQILKFVFYSVITVATLVIIISYIEKKIEDDGEITLYGNVDVRQVDIAFRVPGRVSKLYHEEGDLVSKGAILAELERDPYDQDVAEAEGNLAIASATLENASVILSRRKDLIASGGVAQEDLDRAASSFSEALGNHNASKASLLKAKDRLSYTEVYAPTEGIILARVREPGSVVKESDPVYTLSITSPVWIRAFVAEPLLGSVFYGMEAEITTDSKGAPAYTGKVGFISPVAEFTPKTVETTELRTDLVYRLRIYVDNPDGRLKQGMPVTVTLHPKRHDE</sequence>
<gene>
    <name evidence="5" type="ORF">ELAC_1289</name>
</gene>
<keyword evidence="6" id="KW-1185">Reference proteome</keyword>
<dbReference type="InterPro" id="IPR058792">
    <property type="entry name" value="Beta-barrel_RND_2"/>
</dbReference>
<dbReference type="GO" id="GO:1990281">
    <property type="term" value="C:efflux pump complex"/>
    <property type="evidence" value="ECO:0007669"/>
    <property type="project" value="TreeGrafter"/>
</dbReference>
<feature type="domain" description="Multidrug resistance protein MdtA-like alpha-helical hairpin" evidence="3">
    <location>
        <begin position="88"/>
        <end position="157"/>
    </location>
</feature>
<evidence type="ECO:0000256" key="2">
    <source>
        <dbReference type="SAM" id="Phobius"/>
    </source>
</evidence>